<dbReference type="PANTHER" id="PTHR19303">
    <property type="entry name" value="TRANSPOSON"/>
    <property type="match status" value="1"/>
</dbReference>
<dbReference type="Proteomes" id="UP000327044">
    <property type="component" value="Unassembled WGS sequence"/>
</dbReference>
<evidence type="ECO:0000313" key="4">
    <source>
        <dbReference type="Proteomes" id="UP000327044"/>
    </source>
</evidence>
<gene>
    <name evidence="3" type="ORF">PPYR_08014</name>
</gene>
<dbReference type="GO" id="GO:0005634">
    <property type="term" value="C:nucleus"/>
    <property type="evidence" value="ECO:0007669"/>
    <property type="project" value="TreeGrafter"/>
</dbReference>
<feature type="compositionally biased region" description="Basic residues" evidence="1">
    <location>
        <begin position="403"/>
        <end position="418"/>
    </location>
</feature>
<feature type="region of interest" description="Disordered" evidence="1">
    <location>
        <begin position="393"/>
        <end position="455"/>
    </location>
</feature>
<dbReference type="AlphaFoldDB" id="A0A5N4AS29"/>
<dbReference type="InParanoid" id="A0A5N4AS29"/>
<organism evidence="3 4">
    <name type="scientific">Photinus pyralis</name>
    <name type="common">Common eastern firefly</name>
    <name type="synonym">Lampyris pyralis</name>
    <dbReference type="NCBI Taxonomy" id="7054"/>
    <lineage>
        <taxon>Eukaryota</taxon>
        <taxon>Metazoa</taxon>
        <taxon>Ecdysozoa</taxon>
        <taxon>Arthropoda</taxon>
        <taxon>Hexapoda</taxon>
        <taxon>Insecta</taxon>
        <taxon>Pterygota</taxon>
        <taxon>Neoptera</taxon>
        <taxon>Endopterygota</taxon>
        <taxon>Coleoptera</taxon>
        <taxon>Polyphaga</taxon>
        <taxon>Elateriformia</taxon>
        <taxon>Elateroidea</taxon>
        <taxon>Lampyridae</taxon>
        <taxon>Lampyrinae</taxon>
        <taxon>Photinus</taxon>
    </lineage>
</organism>
<dbReference type="Pfam" id="PF03184">
    <property type="entry name" value="DDE_1"/>
    <property type="match status" value="1"/>
</dbReference>
<comment type="caution">
    <text evidence="3">The sequence shown here is derived from an EMBL/GenBank/DDBJ whole genome shotgun (WGS) entry which is preliminary data.</text>
</comment>
<evidence type="ECO:0000259" key="2">
    <source>
        <dbReference type="Pfam" id="PF03184"/>
    </source>
</evidence>
<dbReference type="GO" id="GO:0003677">
    <property type="term" value="F:DNA binding"/>
    <property type="evidence" value="ECO:0007669"/>
    <property type="project" value="TreeGrafter"/>
</dbReference>
<dbReference type="EMBL" id="VVIM01000005">
    <property type="protein sequence ID" value="KAB0800134.1"/>
    <property type="molecule type" value="Genomic_DNA"/>
</dbReference>
<name>A0A5N4AS29_PHOPY</name>
<protein>
    <recommendedName>
        <fullName evidence="2">DDE-1 domain-containing protein</fullName>
    </recommendedName>
</protein>
<feature type="region of interest" description="Disordered" evidence="1">
    <location>
        <begin position="302"/>
        <end position="345"/>
    </location>
</feature>
<keyword evidence="4" id="KW-1185">Reference proteome</keyword>
<feature type="compositionally biased region" description="Low complexity" evidence="1">
    <location>
        <begin position="307"/>
        <end position="318"/>
    </location>
</feature>
<feature type="compositionally biased region" description="Basic and acidic residues" evidence="1">
    <location>
        <begin position="393"/>
        <end position="402"/>
    </location>
</feature>
<dbReference type="InterPro" id="IPR004875">
    <property type="entry name" value="DDE_SF_endonuclease_dom"/>
</dbReference>
<feature type="compositionally biased region" description="Polar residues" evidence="1">
    <location>
        <begin position="424"/>
        <end position="441"/>
    </location>
</feature>
<evidence type="ECO:0000313" key="3">
    <source>
        <dbReference type="EMBL" id="KAB0800134.1"/>
    </source>
</evidence>
<dbReference type="InterPro" id="IPR050863">
    <property type="entry name" value="CenT-Element_Derived"/>
</dbReference>
<evidence type="ECO:0000256" key="1">
    <source>
        <dbReference type="SAM" id="MobiDB-lite"/>
    </source>
</evidence>
<feature type="domain" description="DDE-1" evidence="2">
    <location>
        <begin position="96"/>
        <end position="260"/>
    </location>
</feature>
<proteinExistence type="predicted"/>
<reference evidence="3 4" key="1">
    <citation type="journal article" date="2018" name="Elife">
        <title>Firefly genomes illuminate parallel origins of bioluminescence in beetles.</title>
        <authorList>
            <person name="Fallon T.R."/>
            <person name="Lower S.E."/>
            <person name="Chang C.H."/>
            <person name="Bessho-Uehara M."/>
            <person name="Martin G.J."/>
            <person name="Bewick A.J."/>
            <person name="Behringer M."/>
            <person name="Debat H.J."/>
            <person name="Wong I."/>
            <person name="Day J.C."/>
            <person name="Suvorov A."/>
            <person name="Silva C.J."/>
            <person name="Stanger-Hall K.F."/>
            <person name="Hall D.W."/>
            <person name="Schmitz R.J."/>
            <person name="Nelson D.R."/>
            <person name="Lewis S.M."/>
            <person name="Shigenobu S."/>
            <person name="Bybee S.M."/>
            <person name="Larracuente A.M."/>
            <person name="Oba Y."/>
            <person name="Weng J.K."/>
        </authorList>
    </citation>
    <scope>NUCLEOTIDE SEQUENCE [LARGE SCALE GENOMIC DNA]</scope>
    <source>
        <strain evidence="3">1611_PpyrPB1</strain>
        <tissue evidence="3">Whole body</tissue>
    </source>
</reference>
<sequence length="481" mass="54124">MPGHDWWIGFKNRWRLTLKKPELLESSRARQANDPFIVMDFYNKLEIIINDLKIKDKPQCIYNCDESGFNHDPLCSKVVTGKGDPSSRVTGGSGREYTTVLACISASGEKMGPMILHKGKRLWTSMFCEDAFPGTSYFVSENGWMTELVFTSWFRKIFVPNVKEFPALLIYDGHLSHISVELIECAVSSNVTILKLPPHTSHLLQPLDVSIFKSVKTRWDTLLTEWTRLNIGSKISKSDFAQLLGKAWESITPDNVRNGFMKTGIYDPNLSGSSTCVNRNAIDCKHFDPEKYERYLTSVKSQEKSDTLPLPNNDLLTPASSSNNDTVAKIPEPSTPPPVKETPSKTFERLVLAKLSASGRSSAAKQARKRIDVAEVITQDEYLKALKERKGKENIKPVEDSRKKKHALKQLKTKNAKQKKQEIPNISSSEDADQEITSGESSDYEPPTLDQPCDLSKMDVYSVGSYVLVQFKGGKRNQSKY</sequence>
<dbReference type="PANTHER" id="PTHR19303:SF74">
    <property type="entry name" value="POGO TRANSPOSABLE ELEMENT WITH KRAB DOMAIN"/>
    <property type="match status" value="1"/>
</dbReference>
<accession>A0A5N4AS29</accession>
<dbReference type="Gene3D" id="3.30.420.10">
    <property type="entry name" value="Ribonuclease H-like superfamily/Ribonuclease H"/>
    <property type="match status" value="1"/>
</dbReference>
<dbReference type="InterPro" id="IPR036397">
    <property type="entry name" value="RNaseH_sf"/>
</dbReference>